<gene>
    <name evidence="2" type="ORF">MCNOR_1178</name>
</gene>
<sequence length="77" mass="8401">MEHKSAVAGRPCPERDKRDTLAVEEAGGDRERAVLRFDDTSPANVGKISCHRLEPAATDQAPPPAHAPDFNKLRETP</sequence>
<evidence type="ECO:0000313" key="2">
    <source>
        <dbReference type="EMBL" id="CAI8779679.1"/>
    </source>
</evidence>
<evidence type="ECO:0000256" key="1">
    <source>
        <dbReference type="SAM" id="MobiDB-lite"/>
    </source>
</evidence>
<name>A0AA35UJV7_METCP</name>
<accession>A0AA35UJV7</accession>
<dbReference type="Proteomes" id="UP001158598">
    <property type="component" value="Chromosome"/>
</dbReference>
<proteinExistence type="predicted"/>
<reference evidence="2" key="1">
    <citation type="submission" date="2023-03" db="EMBL/GenBank/DDBJ databases">
        <authorList>
            <person name="Pearce D."/>
        </authorList>
    </citation>
    <scope>NUCLEOTIDE SEQUENCE</scope>
    <source>
        <strain evidence="2">Mc</strain>
    </source>
</reference>
<dbReference type="AlphaFoldDB" id="A0AA35UJV7"/>
<evidence type="ECO:0000313" key="3">
    <source>
        <dbReference type="Proteomes" id="UP001158598"/>
    </source>
</evidence>
<organism evidence="2 3">
    <name type="scientific">Methylococcus capsulatus</name>
    <dbReference type="NCBI Taxonomy" id="414"/>
    <lineage>
        <taxon>Bacteria</taxon>
        <taxon>Pseudomonadati</taxon>
        <taxon>Pseudomonadota</taxon>
        <taxon>Gammaproteobacteria</taxon>
        <taxon>Methylococcales</taxon>
        <taxon>Methylococcaceae</taxon>
        <taxon>Methylococcus</taxon>
    </lineage>
</organism>
<dbReference type="EMBL" id="OX458332">
    <property type="protein sequence ID" value="CAI8779679.1"/>
    <property type="molecule type" value="Genomic_DNA"/>
</dbReference>
<protein>
    <submittedName>
        <fullName evidence="2">Uncharacterized protein</fullName>
    </submittedName>
</protein>
<feature type="region of interest" description="Disordered" evidence="1">
    <location>
        <begin position="51"/>
        <end position="77"/>
    </location>
</feature>
<feature type="compositionally biased region" description="Basic and acidic residues" evidence="1">
    <location>
        <begin position="12"/>
        <end position="26"/>
    </location>
</feature>
<feature type="region of interest" description="Disordered" evidence="1">
    <location>
        <begin position="1"/>
        <end position="26"/>
    </location>
</feature>